<reference evidence="2" key="1">
    <citation type="submission" date="2019-09" db="EMBL/GenBank/DDBJ databases">
        <title>Antimicrobial potential of Antarctic Bacteria.</title>
        <authorList>
            <person name="Benaud N."/>
            <person name="Edwards R.J."/>
            <person name="Ferrari B.C."/>
        </authorList>
    </citation>
    <scope>NUCLEOTIDE SEQUENCE [LARGE SCALE GENOMIC DNA]</scope>
    <source>
        <strain evidence="2">INR9</strain>
    </source>
</reference>
<accession>A0A7G6YET1</accession>
<name>A0A7G6YET1_9MICO</name>
<proteinExistence type="predicted"/>
<gene>
    <name evidence="1" type="ORF">F1C12_19015</name>
</gene>
<dbReference type="EMBL" id="CP043641">
    <property type="protein sequence ID" value="QNE36996.1"/>
    <property type="molecule type" value="Genomic_DNA"/>
</dbReference>
<evidence type="ECO:0000313" key="1">
    <source>
        <dbReference type="EMBL" id="QNE36996.1"/>
    </source>
</evidence>
<sequence length="81" mass="9681">MSTANAEEAHHSSPFTRDDFAAVPYLRHDQFISLIHWTMVDGEWRYTTIHGHYLHRDERFWYLRVQGASTRLGRTEWAIFS</sequence>
<protein>
    <submittedName>
        <fullName evidence="1">Uncharacterized protein</fullName>
    </submittedName>
</protein>
<organism evidence="1 2">
    <name type="scientific">Leifsonia shinshuensis</name>
    <dbReference type="NCBI Taxonomy" id="150026"/>
    <lineage>
        <taxon>Bacteria</taxon>
        <taxon>Bacillati</taxon>
        <taxon>Actinomycetota</taxon>
        <taxon>Actinomycetes</taxon>
        <taxon>Micrococcales</taxon>
        <taxon>Microbacteriaceae</taxon>
        <taxon>Leifsonia</taxon>
    </lineage>
</organism>
<evidence type="ECO:0000313" key="2">
    <source>
        <dbReference type="Proteomes" id="UP000515511"/>
    </source>
</evidence>
<dbReference type="RefSeq" id="WP_185276423.1">
    <property type="nucleotide sequence ID" value="NZ_CP043641.1"/>
</dbReference>
<dbReference type="AlphaFoldDB" id="A0A7G6YET1"/>
<dbReference type="KEGG" id="lse:F1C12_19015"/>
<dbReference type="Proteomes" id="UP000515511">
    <property type="component" value="Chromosome"/>
</dbReference>